<dbReference type="SUPFAM" id="SSF100879">
    <property type="entry name" value="Lesion bypass DNA polymerase (Y-family), little finger domain"/>
    <property type="match status" value="1"/>
</dbReference>
<dbReference type="EMBL" id="CP002056">
    <property type="protein sequence ID" value="ADI30241.1"/>
    <property type="molecule type" value="Genomic_DNA"/>
</dbReference>
<evidence type="ECO:0000313" key="5">
    <source>
        <dbReference type="EMBL" id="ADI30241.1"/>
    </source>
</evidence>
<dbReference type="Gene3D" id="3.30.1490.100">
    <property type="entry name" value="DNA polymerase, Y-family, little finger domain"/>
    <property type="match status" value="1"/>
</dbReference>
<evidence type="ECO:0000256" key="2">
    <source>
        <dbReference type="ARBA" id="ARBA00022457"/>
    </source>
</evidence>
<dbReference type="GO" id="GO:0005829">
    <property type="term" value="C:cytosol"/>
    <property type="evidence" value="ECO:0007669"/>
    <property type="project" value="TreeGrafter"/>
</dbReference>
<protein>
    <submittedName>
        <fullName evidence="5">DNA-directed DNA polymerase</fullName>
        <ecNumber evidence="5">2.7.7.7</ecNumber>
    </submittedName>
</protein>
<dbReference type="InterPro" id="IPR001126">
    <property type="entry name" value="UmuC"/>
</dbReference>
<evidence type="ECO:0000256" key="3">
    <source>
        <dbReference type="ARBA" id="ARBA00022932"/>
    </source>
</evidence>
<feature type="domain" description="UmuC" evidence="4">
    <location>
        <begin position="5"/>
        <end position="187"/>
    </location>
</feature>
<keyword evidence="5" id="KW-0808">Transferase</keyword>
<dbReference type="GO" id="GO:0009432">
    <property type="term" value="P:SOS response"/>
    <property type="evidence" value="ECO:0007669"/>
    <property type="project" value="TreeGrafter"/>
</dbReference>
<evidence type="ECO:0000256" key="1">
    <source>
        <dbReference type="ARBA" id="ARBA00010945"/>
    </source>
</evidence>
<dbReference type="PANTHER" id="PTHR11076:SF33">
    <property type="entry name" value="DNA POLYMERASE KAPPA"/>
    <property type="match status" value="1"/>
</dbReference>
<accession>D7DJK6</accession>
<dbReference type="SUPFAM" id="SSF56672">
    <property type="entry name" value="DNA/RNA polymerases"/>
    <property type="match status" value="1"/>
</dbReference>
<dbReference type="Pfam" id="PF00817">
    <property type="entry name" value="IMS"/>
    <property type="match status" value="1"/>
</dbReference>
<comment type="similarity">
    <text evidence="1">Belongs to the DNA polymerase type-Y family.</text>
</comment>
<dbReference type="KEGG" id="meh:M301_1869"/>
<dbReference type="OrthoDB" id="9808813at2"/>
<evidence type="ECO:0000313" key="6">
    <source>
        <dbReference type="Proteomes" id="UP000000383"/>
    </source>
</evidence>
<dbReference type="eggNOG" id="COG0389">
    <property type="taxonomic scope" value="Bacteria"/>
</dbReference>
<dbReference type="GO" id="GO:0042276">
    <property type="term" value="P:error-prone translesion synthesis"/>
    <property type="evidence" value="ECO:0007669"/>
    <property type="project" value="TreeGrafter"/>
</dbReference>
<dbReference type="Gene3D" id="3.40.1170.60">
    <property type="match status" value="1"/>
</dbReference>
<dbReference type="Gene3D" id="3.30.70.270">
    <property type="match status" value="1"/>
</dbReference>
<dbReference type="RefSeq" id="WP_013148553.1">
    <property type="nucleotide sequence ID" value="NC_014207.1"/>
</dbReference>
<dbReference type="Proteomes" id="UP000000383">
    <property type="component" value="Chromosome"/>
</dbReference>
<dbReference type="GO" id="GO:0006281">
    <property type="term" value="P:DNA repair"/>
    <property type="evidence" value="ECO:0007669"/>
    <property type="project" value="InterPro"/>
</dbReference>
<dbReference type="HOGENOM" id="CLU_012348_1_1_4"/>
<proteinExistence type="inferred from homology"/>
<dbReference type="InterPro" id="IPR043502">
    <property type="entry name" value="DNA/RNA_pol_sf"/>
</dbReference>
<dbReference type="AlphaFoldDB" id="D7DJK6"/>
<dbReference type="PROSITE" id="PS50173">
    <property type="entry name" value="UMUC"/>
    <property type="match status" value="1"/>
</dbReference>
<sequence length="410" mass="46068">MSLNALYVDFNSYFSSVEQQLRPELRGKPIGVLAVMAETTCCIAASYEAKAFGIKTGTLVKEARKLCPEMIFVEARPSVYVTFHHKLIEIVESCTHVEKVLSIDEMVCKLTGSQQHPENALKLAAKIKREINKQFDFIRCSIGIAPNTFLAKTASNMQKPDGCVLIEQHELPQRLYGLKLRALNGIGKQMEARLNRFKITTVEQLYAANRQQLQSAWGSIEGERMYDKLRGLEPHYVKNARSSLGHSHVIPPEQRNAAGVKAVLHRLLQKACMRMRSYDLLASRISVKVKFRNQPSWSPESAISPTDNTLRLIEALEAFLQHYPQTKNEPYAVGISFSGLVTADEVARDLFQIEPLENEKKLNRAIDTLNLKFGKNTIYFGGAHDALKDAPMRIAFNHIPDLVVEGDGDD</sequence>
<dbReference type="InterPro" id="IPR043128">
    <property type="entry name" value="Rev_trsase/Diguanyl_cyclase"/>
</dbReference>
<evidence type="ECO:0000259" key="4">
    <source>
        <dbReference type="PROSITE" id="PS50173"/>
    </source>
</evidence>
<keyword evidence="6" id="KW-1185">Reference proteome</keyword>
<reference evidence="5 6" key="2">
    <citation type="journal article" date="2011" name="J. Bacteriol.">
        <title>Genomes of three methylotrophs from a single niche uncover genetic and metabolic divergence of Methylophilaceae.</title>
        <authorList>
            <person name="Lapidus A."/>
            <person name="Clum A."/>
            <person name="Labutti K."/>
            <person name="Kaluzhnaya M.G."/>
            <person name="Lim S."/>
            <person name="Beck D.A."/>
            <person name="Glavina Del Rio T."/>
            <person name="Nolan M."/>
            <person name="Mavromatis K."/>
            <person name="Huntemann M."/>
            <person name="Lucas S."/>
            <person name="Lidstrom M.E."/>
            <person name="Ivanova N."/>
            <person name="Chistoserdova L."/>
        </authorList>
    </citation>
    <scope>NUCLEOTIDE SEQUENCE [LARGE SCALE GENOMIC DNA]</scope>
    <source>
        <strain evidence="5 6">301</strain>
    </source>
</reference>
<dbReference type="InterPro" id="IPR036775">
    <property type="entry name" value="DNA_pol_Y-fam_lit_finger_sf"/>
</dbReference>
<name>D7DJK6_METV0</name>
<dbReference type="GO" id="GO:0003887">
    <property type="term" value="F:DNA-directed DNA polymerase activity"/>
    <property type="evidence" value="ECO:0007669"/>
    <property type="project" value="UniProtKB-KW"/>
</dbReference>
<dbReference type="PANTHER" id="PTHR11076">
    <property type="entry name" value="DNA REPAIR POLYMERASE UMUC / TRANSFERASE FAMILY MEMBER"/>
    <property type="match status" value="1"/>
</dbReference>
<dbReference type="InterPro" id="IPR050116">
    <property type="entry name" value="DNA_polymerase-Y"/>
</dbReference>
<dbReference type="InterPro" id="IPR053848">
    <property type="entry name" value="IMS_HHH_1"/>
</dbReference>
<gene>
    <name evidence="5" type="ordered locus">M301_1869</name>
</gene>
<dbReference type="Pfam" id="PF11799">
    <property type="entry name" value="IMS_C"/>
    <property type="match status" value="1"/>
</dbReference>
<keyword evidence="5" id="KW-0548">Nucleotidyltransferase</keyword>
<dbReference type="STRING" id="666681.M301_1869"/>
<keyword evidence="2" id="KW-0515">Mutator protein</keyword>
<organism evidence="5 6">
    <name type="scientific">Methylotenera versatilis (strain 301)</name>
    <dbReference type="NCBI Taxonomy" id="666681"/>
    <lineage>
        <taxon>Bacteria</taxon>
        <taxon>Pseudomonadati</taxon>
        <taxon>Pseudomonadota</taxon>
        <taxon>Betaproteobacteria</taxon>
        <taxon>Nitrosomonadales</taxon>
        <taxon>Methylophilaceae</taxon>
        <taxon>Methylotenera</taxon>
    </lineage>
</organism>
<dbReference type="GO" id="GO:0003684">
    <property type="term" value="F:damaged DNA binding"/>
    <property type="evidence" value="ECO:0007669"/>
    <property type="project" value="InterPro"/>
</dbReference>
<dbReference type="Gene3D" id="1.10.150.20">
    <property type="entry name" value="5' to 3' exonuclease, C-terminal subdomain"/>
    <property type="match status" value="1"/>
</dbReference>
<keyword evidence="3 5" id="KW-0239">DNA-directed DNA polymerase</keyword>
<dbReference type="Pfam" id="PF21999">
    <property type="entry name" value="IMS_HHH_1"/>
    <property type="match status" value="1"/>
</dbReference>
<dbReference type="CDD" id="cd00424">
    <property type="entry name" value="PolY"/>
    <property type="match status" value="1"/>
</dbReference>
<dbReference type="InterPro" id="IPR017961">
    <property type="entry name" value="DNA_pol_Y-fam_little_finger"/>
</dbReference>
<reference evidence="6" key="1">
    <citation type="submission" date="2010-05" db="EMBL/GenBank/DDBJ databases">
        <title>Complete sequence of Methylotenera sp. 301.</title>
        <authorList>
            <person name="Lucas S."/>
            <person name="Copeland A."/>
            <person name="Lapidus A."/>
            <person name="Cheng J.-F."/>
            <person name="Bruce D."/>
            <person name="Goodwin L."/>
            <person name="Pitluck S."/>
            <person name="Clum A."/>
            <person name="Land M."/>
            <person name="Hauser L."/>
            <person name="Kyrpides N."/>
            <person name="Ivanova N."/>
            <person name="Chistoservova L."/>
            <person name="Kalyuzhnaya M."/>
            <person name="Woyke T."/>
        </authorList>
    </citation>
    <scope>NUCLEOTIDE SEQUENCE [LARGE SCALE GENOMIC DNA]</scope>
    <source>
        <strain evidence="6">301</strain>
    </source>
</reference>
<dbReference type="EC" id="2.7.7.7" evidence="5"/>